<protein>
    <submittedName>
        <fullName evidence="1">Uncharacterized protein</fullName>
    </submittedName>
</protein>
<comment type="caution">
    <text evidence="1">The sequence shown here is derived from an EMBL/GenBank/DDBJ whole genome shotgun (WGS) entry which is preliminary data.</text>
</comment>
<accession>A0A9P5MR02</accession>
<name>A0A9P5MR02_9AGAM</name>
<evidence type="ECO:0000313" key="2">
    <source>
        <dbReference type="Proteomes" id="UP000759537"/>
    </source>
</evidence>
<dbReference type="AlphaFoldDB" id="A0A9P5MR02"/>
<keyword evidence="2" id="KW-1185">Reference proteome</keyword>
<gene>
    <name evidence="1" type="ORF">DFH94DRAFT_685206</name>
</gene>
<sequence>MSPPKPYHWLPSGAPEQAPTVQFLALNALLAPTAGKGISSPESDDGARARASMGDRHACGEPRACSGYLACVSAPSTRSSMCVGVGIQRGGERGCGHPARGEEVGVGVGIQQWRGRTWKGVGMCVGTQCECEGVGVDREGKGEGKGKGKGKGQGRKLNYIPNEPSMGVGMSIDDGVLAKARVWWVKVKAKRIFGRLE</sequence>
<dbReference type="Proteomes" id="UP000759537">
    <property type="component" value="Unassembled WGS sequence"/>
</dbReference>
<reference evidence="1" key="1">
    <citation type="submission" date="2019-10" db="EMBL/GenBank/DDBJ databases">
        <authorList>
            <consortium name="DOE Joint Genome Institute"/>
            <person name="Kuo A."/>
            <person name="Miyauchi S."/>
            <person name="Kiss E."/>
            <person name="Drula E."/>
            <person name="Kohler A."/>
            <person name="Sanchez-Garcia M."/>
            <person name="Andreopoulos B."/>
            <person name="Barry K.W."/>
            <person name="Bonito G."/>
            <person name="Buee M."/>
            <person name="Carver A."/>
            <person name="Chen C."/>
            <person name="Cichocki N."/>
            <person name="Clum A."/>
            <person name="Culley D."/>
            <person name="Crous P.W."/>
            <person name="Fauchery L."/>
            <person name="Girlanda M."/>
            <person name="Hayes R."/>
            <person name="Keri Z."/>
            <person name="LaButti K."/>
            <person name="Lipzen A."/>
            <person name="Lombard V."/>
            <person name="Magnuson J."/>
            <person name="Maillard F."/>
            <person name="Morin E."/>
            <person name="Murat C."/>
            <person name="Nolan M."/>
            <person name="Ohm R."/>
            <person name="Pangilinan J."/>
            <person name="Pereira M."/>
            <person name="Perotto S."/>
            <person name="Peter M."/>
            <person name="Riley R."/>
            <person name="Sitrit Y."/>
            <person name="Stielow B."/>
            <person name="Szollosi G."/>
            <person name="Zifcakova L."/>
            <person name="Stursova M."/>
            <person name="Spatafora J.W."/>
            <person name="Tedersoo L."/>
            <person name="Vaario L.-M."/>
            <person name="Yamada A."/>
            <person name="Yan M."/>
            <person name="Wang P."/>
            <person name="Xu J."/>
            <person name="Bruns T."/>
            <person name="Baldrian P."/>
            <person name="Vilgalys R."/>
            <person name="Henrissat B."/>
            <person name="Grigoriev I.V."/>
            <person name="Hibbett D."/>
            <person name="Nagy L.G."/>
            <person name="Martin F.M."/>
        </authorList>
    </citation>
    <scope>NUCLEOTIDE SEQUENCE</scope>
    <source>
        <strain evidence="1">Prilba</strain>
    </source>
</reference>
<evidence type="ECO:0000313" key="1">
    <source>
        <dbReference type="EMBL" id="KAF8470336.1"/>
    </source>
</evidence>
<organism evidence="1 2">
    <name type="scientific">Russula ochroleuca</name>
    <dbReference type="NCBI Taxonomy" id="152965"/>
    <lineage>
        <taxon>Eukaryota</taxon>
        <taxon>Fungi</taxon>
        <taxon>Dikarya</taxon>
        <taxon>Basidiomycota</taxon>
        <taxon>Agaricomycotina</taxon>
        <taxon>Agaricomycetes</taxon>
        <taxon>Russulales</taxon>
        <taxon>Russulaceae</taxon>
        <taxon>Russula</taxon>
    </lineage>
</organism>
<dbReference type="EMBL" id="WHVB01000026">
    <property type="protein sequence ID" value="KAF8470336.1"/>
    <property type="molecule type" value="Genomic_DNA"/>
</dbReference>
<reference evidence="1" key="2">
    <citation type="journal article" date="2020" name="Nat. Commun.">
        <title>Large-scale genome sequencing of mycorrhizal fungi provides insights into the early evolution of symbiotic traits.</title>
        <authorList>
            <person name="Miyauchi S."/>
            <person name="Kiss E."/>
            <person name="Kuo A."/>
            <person name="Drula E."/>
            <person name="Kohler A."/>
            <person name="Sanchez-Garcia M."/>
            <person name="Morin E."/>
            <person name="Andreopoulos B."/>
            <person name="Barry K.W."/>
            <person name="Bonito G."/>
            <person name="Buee M."/>
            <person name="Carver A."/>
            <person name="Chen C."/>
            <person name="Cichocki N."/>
            <person name="Clum A."/>
            <person name="Culley D."/>
            <person name="Crous P.W."/>
            <person name="Fauchery L."/>
            <person name="Girlanda M."/>
            <person name="Hayes R.D."/>
            <person name="Keri Z."/>
            <person name="LaButti K."/>
            <person name="Lipzen A."/>
            <person name="Lombard V."/>
            <person name="Magnuson J."/>
            <person name="Maillard F."/>
            <person name="Murat C."/>
            <person name="Nolan M."/>
            <person name="Ohm R.A."/>
            <person name="Pangilinan J."/>
            <person name="Pereira M.F."/>
            <person name="Perotto S."/>
            <person name="Peter M."/>
            <person name="Pfister S."/>
            <person name="Riley R."/>
            <person name="Sitrit Y."/>
            <person name="Stielow J.B."/>
            <person name="Szollosi G."/>
            <person name="Zifcakova L."/>
            <person name="Stursova M."/>
            <person name="Spatafora J.W."/>
            <person name="Tedersoo L."/>
            <person name="Vaario L.M."/>
            <person name="Yamada A."/>
            <person name="Yan M."/>
            <person name="Wang P."/>
            <person name="Xu J."/>
            <person name="Bruns T."/>
            <person name="Baldrian P."/>
            <person name="Vilgalys R."/>
            <person name="Dunand C."/>
            <person name="Henrissat B."/>
            <person name="Grigoriev I.V."/>
            <person name="Hibbett D."/>
            <person name="Nagy L.G."/>
            <person name="Martin F.M."/>
        </authorList>
    </citation>
    <scope>NUCLEOTIDE SEQUENCE</scope>
    <source>
        <strain evidence="1">Prilba</strain>
    </source>
</reference>
<proteinExistence type="predicted"/>